<name>A0ABQ0BYZ1_9FIRM</name>
<sequence length="63" mass="6842">MLIFERKNTVGGASALFLFVETTGWRTGKRTAHRNSLPPPASAALTLGLAVVWVKKEEGSEKD</sequence>
<organism evidence="1 2">
    <name type="scientific">Blautia parvula</name>
    <dbReference type="NCBI Taxonomy" id="2877527"/>
    <lineage>
        <taxon>Bacteria</taxon>
        <taxon>Bacillati</taxon>
        <taxon>Bacillota</taxon>
        <taxon>Clostridia</taxon>
        <taxon>Lachnospirales</taxon>
        <taxon>Lachnospiraceae</taxon>
        <taxon>Blautia</taxon>
    </lineage>
</organism>
<protein>
    <recommendedName>
        <fullName evidence="3">PEP-CTERM sorting domain-containing protein</fullName>
    </recommendedName>
</protein>
<comment type="caution">
    <text evidence="1">The sequence shown here is derived from an EMBL/GenBank/DDBJ whole genome shotgun (WGS) entry which is preliminary data.</text>
</comment>
<evidence type="ECO:0000313" key="1">
    <source>
        <dbReference type="EMBL" id="GAA6501740.1"/>
    </source>
</evidence>
<dbReference type="EMBL" id="BAABZQ010000001">
    <property type="protein sequence ID" value="GAA6501740.1"/>
    <property type="molecule type" value="Genomic_DNA"/>
</dbReference>
<keyword evidence="2" id="KW-1185">Reference proteome</keyword>
<evidence type="ECO:0000313" key="2">
    <source>
        <dbReference type="Proteomes" id="UP001600941"/>
    </source>
</evidence>
<gene>
    <name evidence="1" type="ORF">K340107D12_45560</name>
</gene>
<dbReference type="RefSeq" id="WP_227211018.1">
    <property type="nucleotide sequence ID" value="NZ_BAABZQ010000001.1"/>
</dbReference>
<reference evidence="1 2" key="1">
    <citation type="submission" date="2024-04" db="EMBL/GenBank/DDBJ databases">
        <title>Defined microbial consortia suppress multidrug-resistant proinflammatory Enterobacteriaceae via ecological control.</title>
        <authorList>
            <person name="Furuichi M."/>
            <person name="Kawaguchi T."/>
            <person name="Pust M."/>
            <person name="Yasuma K."/>
            <person name="Plichta D."/>
            <person name="Hasegawa N."/>
            <person name="Ohya T."/>
            <person name="Bhattarai S."/>
            <person name="Sasajima S."/>
            <person name="Aoto Y."/>
            <person name="Tuganbaev T."/>
            <person name="Yaginuma M."/>
            <person name="Ueda M."/>
            <person name="Okahashi N."/>
            <person name="Amafuji K."/>
            <person name="Kiridooshi Y."/>
            <person name="Sugita K."/>
            <person name="Strazar M."/>
            <person name="Skelly A."/>
            <person name="Suda W."/>
            <person name="Hattori M."/>
            <person name="Nakamoto N."/>
            <person name="Caballero S."/>
            <person name="Norman J."/>
            <person name="Olle B."/>
            <person name="Tanoue T."/>
            <person name="Arita M."/>
            <person name="Bucci V."/>
            <person name="Atarashi K."/>
            <person name="Xavier R."/>
            <person name="Honda K."/>
        </authorList>
    </citation>
    <scope>NUCLEOTIDE SEQUENCE [LARGE SCALE GENOMIC DNA]</scope>
    <source>
        <strain evidence="2">k34-0107-D12</strain>
    </source>
</reference>
<dbReference type="Proteomes" id="UP001600941">
    <property type="component" value="Unassembled WGS sequence"/>
</dbReference>
<proteinExistence type="predicted"/>
<evidence type="ECO:0008006" key="3">
    <source>
        <dbReference type="Google" id="ProtNLM"/>
    </source>
</evidence>
<accession>A0ABQ0BYZ1</accession>